<evidence type="ECO:0000256" key="4">
    <source>
        <dbReference type="ARBA" id="ARBA00022692"/>
    </source>
</evidence>
<dbReference type="GO" id="GO:0009244">
    <property type="term" value="P:lipopolysaccharide core region biosynthetic process"/>
    <property type="evidence" value="ECO:0007669"/>
    <property type="project" value="TreeGrafter"/>
</dbReference>
<dbReference type="GO" id="GO:0016787">
    <property type="term" value="F:hydrolase activity"/>
    <property type="evidence" value="ECO:0007669"/>
    <property type="project" value="UniProtKB-KW"/>
</dbReference>
<evidence type="ECO:0000256" key="1">
    <source>
        <dbReference type="ARBA" id="ARBA00004651"/>
    </source>
</evidence>
<reference evidence="8" key="2">
    <citation type="submission" date="2024-06" db="EMBL/GenBank/DDBJ databases">
        <authorList>
            <person name="Plum-Jensen L.E."/>
            <person name="Schramm A."/>
            <person name="Marshall I.P.G."/>
        </authorList>
    </citation>
    <scope>NUCLEOTIDE SEQUENCE</scope>
    <source>
        <strain evidence="8">Rat1</strain>
    </source>
</reference>
<dbReference type="EMBL" id="CP159373">
    <property type="protein sequence ID" value="XCN72761.1"/>
    <property type="molecule type" value="Genomic_DNA"/>
</dbReference>
<dbReference type="InterPro" id="IPR058130">
    <property type="entry name" value="PEA_transf_C"/>
</dbReference>
<proteinExistence type="predicted"/>
<dbReference type="PANTHER" id="PTHR30443">
    <property type="entry name" value="INNER MEMBRANE PROTEIN"/>
    <property type="match status" value="1"/>
</dbReference>
<name>A0AAU8LUL5_9BACT</name>
<dbReference type="InterPro" id="IPR017850">
    <property type="entry name" value="Alkaline_phosphatase_core_sf"/>
</dbReference>
<keyword evidence="8" id="KW-0378">Hydrolase</keyword>
<keyword evidence="4" id="KW-0812">Transmembrane</keyword>
<dbReference type="Pfam" id="PF00884">
    <property type="entry name" value="Sulfatase"/>
    <property type="match status" value="1"/>
</dbReference>
<sequence length="340" mass="39048">MYSLSKYIQKDLNLHKVKVTALGADAVVDGHHAAKKLVIIVVGEAARADHFSLDGYPRETNPLLKNEDIYNFSKVFSCGTSTAYSVPCMFSVFPRSEFSSSKGKRTENVLDVLHHTGQVDILWRDNNSDSKGVALRVPYEDYRTSENNTICDDGECRDEGMLVGIDQYIAEHKGRDILIVLHQMGNHGPAYYKRYPKQFEVFTPTCTTNQLEDCSQEEIINSYDNALRYTDYFLDKTINFLRKYDKERETAMIYFSDHGESLGEGGIYLHGLPYMIAPEAQKHIGALMWFGEQARQYINLHLLQQKKDKEYSHDNLFHTLLGFFEVKTDVYDKNFDIINN</sequence>
<keyword evidence="6" id="KW-0472">Membrane</keyword>
<dbReference type="InterPro" id="IPR040423">
    <property type="entry name" value="PEA_transferase"/>
</dbReference>
<comment type="subcellular location">
    <subcellularLocation>
        <location evidence="1">Cell membrane</location>
        <topology evidence="1">Multi-pass membrane protein</topology>
    </subcellularLocation>
</comment>
<evidence type="ECO:0000256" key="6">
    <source>
        <dbReference type="ARBA" id="ARBA00023136"/>
    </source>
</evidence>
<accession>A0AAU8LUL5</accession>
<evidence type="ECO:0000256" key="3">
    <source>
        <dbReference type="ARBA" id="ARBA00022679"/>
    </source>
</evidence>
<protein>
    <submittedName>
        <fullName evidence="8">Sulfatase-like hydrolase/transferase</fullName>
    </submittedName>
</protein>
<dbReference type="SUPFAM" id="SSF53649">
    <property type="entry name" value="Alkaline phosphatase-like"/>
    <property type="match status" value="1"/>
</dbReference>
<dbReference type="InterPro" id="IPR000917">
    <property type="entry name" value="Sulfatase_N"/>
</dbReference>
<organism evidence="8">
    <name type="scientific">Candidatus Electrothrix aestuarii</name>
    <dbReference type="NCBI Taxonomy" id="3062594"/>
    <lineage>
        <taxon>Bacteria</taxon>
        <taxon>Pseudomonadati</taxon>
        <taxon>Thermodesulfobacteriota</taxon>
        <taxon>Desulfobulbia</taxon>
        <taxon>Desulfobulbales</taxon>
        <taxon>Desulfobulbaceae</taxon>
        <taxon>Candidatus Electrothrix</taxon>
    </lineage>
</organism>
<dbReference type="PANTHER" id="PTHR30443:SF0">
    <property type="entry name" value="PHOSPHOETHANOLAMINE TRANSFERASE EPTA"/>
    <property type="match status" value="1"/>
</dbReference>
<dbReference type="CDD" id="cd16017">
    <property type="entry name" value="LptA"/>
    <property type="match status" value="1"/>
</dbReference>
<dbReference type="AlphaFoldDB" id="A0AAU8LUL5"/>
<evidence type="ECO:0000256" key="5">
    <source>
        <dbReference type="ARBA" id="ARBA00022989"/>
    </source>
</evidence>
<dbReference type="Gene3D" id="3.40.720.10">
    <property type="entry name" value="Alkaline Phosphatase, subunit A"/>
    <property type="match status" value="1"/>
</dbReference>
<dbReference type="GO" id="GO:0016776">
    <property type="term" value="F:phosphotransferase activity, phosphate group as acceptor"/>
    <property type="evidence" value="ECO:0007669"/>
    <property type="project" value="TreeGrafter"/>
</dbReference>
<keyword evidence="2" id="KW-1003">Cell membrane</keyword>
<feature type="domain" description="Sulfatase N-terminal" evidence="7">
    <location>
        <begin position="37"/>
        <end position="324"/>
    </location>
</feature>
<evidence type="ECO:0000259" key="7">
    <source>
        <dbReference type="Pfam" id="PF00884"/>
    </source>
</evidence>
<evidence type="ECO:0000313" key="8">
    <source>
        <dbReference type="EMBL" id="XCN72761.1"/>
    </source>
</evidence>
<dbReference type="GO" id="GO:0005886">
    <property type="term" value="C:plasma membrane"/>
    <property type="evidence" value="ECO:0007669"/>
    <property type="project" value="UniProtKB-SubCell"/>
</dbReference>
<keyword evidence="3" id="KW-0808">Transferase</keyword>
<evidence type="ECO:0000256" key="2">
    <source>
        <dbReference type="ARBA" id="ARBA00022475"/>
    </source>
</evidence>
<reference evidence="8" key="1">
    <citation type="journal article" date="2024" name="Syst. Appl. Microbiol.">
        <title>First single-strain enrichments of Electrothrix cable bacteria, description of E. aestuarii sp. nov. and E. rattekaaiensis sp. nov., and proposal of a cable bacteria taxonomy following the rules of the SeqCode.</title>
        <authorList>
            <person name="Plum-Jensen L.E."/>
            <person name="Schramm A."/>
            <person name="Marshall I.P.G."/>
        </authorList>
    </citation>
    <scope>NUCLEOTIDE SEQUENCE</scope>
    <source>
        <strain evidence="8">Rat1</strain>
    </source>
</reference>
<gene>
    <name evidence="8" type="ORF">Q3M24_21115</name>
</gene>
<dbReference type="KEGG" id="eaj:Q3M24_21115"/>
<keyword evidence="5" id="KW-1133">Transmembrane helix</keyword>